<evidence type="ECO:0000256" key="5">
    <source>
        <dbReference type="ARBA" id="ARBA00022777"/>
    </source>
</evidence>
<keyword evidence="10" id="KW-0547">Nucleotide-binding</keyword>
<evidence type="ECO:0000256" key="1">
    <source>
        <dbReference type="ARBA" id="ARBA00004651"/>
    </source>
</evidence>
<gene>
    <name evidence="10" type="ORF">NOCA2110010</name>
</gene>
<dbReference type="Pfam" id="PF02518">
    <property type="entry name" value="HATPase_c"/>
    <property type="match status" value="1"/>
</dbReference>
<dbReference type="SMART" id="SM00387">
    <property type="entry name" value="HATPase_c"/>
    <property type="match status" value="1"/>
</dbReference>
<dbReference type="Gene3D" id="1.20.5.1930">
    <property type="match status" value="1"/>
</dbReference>
<evidence type="ECO:0000259" key="9">
    <source>
        <dbReference type="SMART" id="SM00387"/>
    </source>
</evidence>
<dbReference type="InterPro" id="IPR036890">
    <property type="entry name" value="HATPase_C_sf"/>
</dbReference>
<feature type="transmembrane region" description="Helical" evidence="8">
    <location>
        <begin position="105"/>
        <end position="126"/>
    </location>
</feature>
<feature type="transmembrane region" description="Helical" evidence="8">
    <location>
        <begin position="38"/>
        <end position="59"/>
    </location>
</feature>
<evidence type="ECO:0000256" key="3">
    <source>
        <dbReference type="ARBA" id="ARBA00022679"/>
    </source>
</evidence>
<evidence type="ECO:0000256" key="4">
    <source>
        <dbReference type="ARBA" id="ARBA00022692"/>
    </source>
</evidence>
<dbReference type="InterPro" id="IPR003594">
    <property type="entry name" value="HATPase_dom"/>
</dbReference>
<accession>A0A2P2BW43</accession>
<keyword evidence="5" id="KW-0418">Kinase</keyword>
<feature type="transmembrane region" description="Helical" evidence="8">
    <location>
        <begin position="138"/>
        <end position="155"/>
    </location>
</feature>
<dbReference type="InterPro" id="IPR050482">
    <property type="entry name" value="Sensor_HK_TwoCompSys"/>
</dbReference>
<keyword evidence="6 8" id="KW-1133">Transmembrane helix</keyword>
<dbReference type="AlphaFoldDB" id="A0A2P2BW43"/>
<reference evidence="10" key="1">
    <citation type="submission" date="2015-08" db="EMBL/GenBank/DDBJ databases">
        <authorList>
            <person name="Babu N.S."/>
            <person name="Beckwith C.J."/>
            <person name="Beseler K.G."/>
            <person name="Brison A."/>
            <person name="Carone J.V."/>
            <person name="Caskin T.P."/>
            <person name="Diamond M."/>
            <person name="Durham M.E."/>
            <person name="Foxe J.M."/>
            <person name="Go M."/>
            <person name="Henderson B.A."/>
            <person name="Jones I.B."/>
            <person name="McGettigan J.A."/>
            <person name="Micheletti S.J."/>
            <person name="Nasrallah M.E."/>
            <person name="Ortiz D."/>
            <person name="Piller C.R."/>
            <person name="Privatt S.R."/>
            <person name="Schneider S.L."/>
            <person name="Sharp S."/>
            <person name="Smith T.C."/>
            <person name="Stanton J.D."/>
            <person name="Ullery H.E."/>
            <person name="Wilson R.J."/>
            <person name="Serrano M.G."/>
            <person name="Buck G."/>
            <person name="Lee V."/>
            <person name="Wang Y."/>
            <person name="Carvalho R."/>
            <person name="Voegtly L."/>
            <person name="Shi R."/>
            <person name="Duckworth R."/>
            <person name="Johnson A."/>
            <person name="Loviza R."/>
            <person name="Walstead R."/>
            <person name="Shah Z."/>
            <person name="Kiflezghi M."/>
            <person name="Wade K."/>
            <person name="Ball S.L."/>
            <person name="Bradley K.W."/>
            <person name="Asai D.J."/>
            <person name="Bowman C.A."/>
            <person name="Russell D.A."/>
            <person name="Pope W.H."/>
            <person name="Jacobs-Sera D."/>
            <person name="Hendrix R.W."/>
            <person name="Hatfull G.F."/>
        </authorList>
    </citation>
    <scope>NUCLEOTIDE SEQUENCE</scope>
</reference>
<dbReference type="GO" id="GO:0005524">
    <property type="term" value="F:ATP binding"/>
    <property type="evidence" value="ECO:0007669"/>
    <property type="project" value="UniProtKB-KW"/>
</dbReference>
<keyword evidence="4 8" id="KW-0812">Transmembrane</keyword>
<dbReference type="CDD" id="cd16917">
    <property type="entry name" value="HATPase_UhpB-NarQ-NarX-like"/>
    <property type="match status" value="1"/>
</dbReference>
<name>A0A2P2BW43_9ZZZZ</name>
<comment type="subcellular location">
    <subcellularLocation>
        <location evidence="1">Cell membrane</location>
        <topology evidence="1">Multi-pass membrane protein</topology>
    </subcellularLocation>
</comment>
<evidence type="ECO:0000313" key="10">
    <source>
        <dbReference type="EMBL" id="CUR53955.1"/>
    </source>
</evidence>
<keyword evidence="3" id="KW-0808">Transferase</keyword>
<feature type="transmembrane region" description="Helical" evidence="8">
    <location>
        <begin position="71"/>
        <end position="93"/>
    </location>
</feature>
<dbReference type="PANTHER" id="PTHR24421:SF37">
    <property type="entry name" value="SENSOR HISTIDINE KINASE NARS"/>
    <property type="match status" value="1"/>
</dbReference>
<dbReference type="Gene3D" id="3.30.565.10">
    <property type="entry name" value="Histidine kinase-like ATPase, C-terminal domain"/>
    <property type="match status" value="1"/>
</dbReference>
<dbReference type="GO" id="GO:0005886">
    <property type="term" value="C:plasma membrane"/>
    <property type="evidence" value="ECO:0007669"/>
    <property type="project" value="UniProtKB-SubCell"/>
</dbReference>
<keyword evidence="2" id="KW-1003">Cell membrane</keyword>
<dbReference type="GO" id="GO:0000155">
    <property type="term" value="F:phosphorelay sensor kinase activity"/>
    <property type="evidence" value="ECO:0007669"/>
    <property type="project" value="InterPro"/>
</dbReference>
<feature type="domain" description="Histidine kinase/HSP90-like ATPase" evidence="9">
    <location>
        <begin position="425"/>
        <end position="516"/>
    </location>
</feature>
<evidence type="ECO:0000256" key="2">
    <source>
        <dbReference type="ARBA" id="ARBA00022475"/>
    </source>
</evidence>
<dbReference type="EMBL" id="CZKA01000003">
    <property type="protein sequence ID" value="CUR53955.1"/>
    <property type="molecule type" value="Genomic_DNA"/>
</dbReference>
<evidence type="ECO:0000256" key="7">
    <source>
        <dbReference type="ARBA" id="ARBA00023136"/>
    </source>
</evidence>
<organism evidence="10">
    <name type="scientific">metagenome</name>
    <dbReference type="NCBI Taxonomy" id="256318"/>
    <lineage>
        <taxon>unclassified sequences</taxon>
        <taxon>metagenomes</taxon>
    </lineage>
</organism>
<evidence type="ECO:0000256" key="6">
    <source>
        <dbReference type="ARBA" id="ARBA00022989"/>
    </source>
</evidence>
<protein>
    <submittedName>
        <fullName evidence="10">Putative ATP-binding region, ATPase domain protein</fullName>
    </submittedName>
</protein>
<dbReference type="InterPro" id="IPR011712">
    <property type="entry name" value="Sig_transdc_His_kin_sub3_dim/P"/>
</dbReference>
<dbReference type="PANTHER" id="PTHR24421">
    <property type="entry name" value="NITRATE/NITRITE SENSOR PROTEIN NARX-RELATED"/>
    <property type="match status" value="1"/>
</dbReference>
<feature type="transmembrane region" description="Helical" evidence="8">
    <location>
        <begin position="12"/>
        <end position="32"/>
    </location>
</feature>
<keyword evidence="10" id="KW-0067">ATP-binding</keyword>
<dbReference type="Pfam" id="PF07730">
    <property type="entry name" value="HisKA_3"/>
    <property type="match status" value="1"/>
</dbReference>
<dbReference type="SUPFAM" id="SSF55874">
    <property type="entry name" value="ATPase domain of HSP90 chaperone/DNA topoisomerase II/histidine kinase"/>
    <property type="match status" value="1"/>
</dbReference>
<keyword evidence="7 8" id="KW-0472">Membrane</keyword>
<proteinExistence type="predicted"/>
<sequence>MTLLRKQTRYIGVSGLARVFALLSIAVPVLWNSLEPDALVGVLGLALVWMGSLTVAGLFKIPRWVVLMVEAGLIACVVGASLPRTLLLAPALAVTPFVGGLSRGVRGVIETLTVQLGAVSLTAALMGWRPDPSQGSAIFTWLLAGLGFGLLASFARSLQETDKDELTPYRDARSLITKLLDLTGELSEGLDAVTISQNVIAEAREELPFVGAVVYVRRHDELTPLLQSAEHAGLDTGSRELLVERVWSTAAPAVQGGEIAFPLRNDSGVVAVVAAGLSSELVSRLPVQATLEALSVRFRPEALQLDTALLFDAVRAEATAEERRRLAREVHDGVAQDIASLGYMVDDLEESATSPTQVELFGILRREITGVVAELRRSVFSLRNDASTVGSLGESIGALARHVTTVAGIPVHLTLDEGSSRLRWEVEAELLRITQEAMNNAVKHARADNIWVHCTVNAPSAEVVVRDDGRGLGDLRHDSHGVRIMHERASLIGATVTLENGSQGGVVMRVVVSFAPISTGELQQSLLP</sequence>
<evidence type="ECO:0000256" key="8">
    <source>
        <dbReference type="SAM" id="Phobius"/>
    </source>
</evidence>
<dbReference type="GO" id="GO:0046983">
    <property type="term" value="F:protein dimerization activity"/>
    <property type="evidence" value="ECO:0007669"/>
    <property type="project" value="InterPro"/>
</dbReference>